<evidence type="ECO:0000313" key="6">
    <source>
        <dbReference type="Proteomes" id="UP000318801"/>
    </source>
</evidence>
<dbReference type="InterPro" id="IPR000524">
    <property type="entry name" value="Tscrpt_reg_HTH_GntR"/>
</dbReference>
<dbReference type="RefSeq" id="WP_141149784.1">
    <property type="nucleotide sequence ID" value="NZ_VHLG01000010.1"/>
</dbReference>
<evidence type="ECO:0000256" key="1">
    <source>
        <dbReference type="ARBA" id="ARBA00023015"/>
    </source>
</evidence>
<dbReference type="InterPro" id="IPR036388">
    <property type="entry name" value="WH-like_DNA-bd_sf"/>
</dbReference>
<keyword evidence="2" id="KW-0238">DNA-binding</keyword>
<dbReference type="InterPro" id="IPR008920">
    <property type="entry name" value="TF_FadR/GntR_C"/>
</dbReference>
<dbReference type="PANTHER" id="PTHR43537">
    <property type="entry name" value="TRANSCRIPTIONAL REGULATOR, GNTR FAMILY"/>
    <property type="match status" value="1"/>
</dbReference>
<dbReference type="OrthoDB" id="7192778at2"/>
<evidence type="ECO:0000256" key="3">
    <source>
        <dbReference type="ARBA" id="ARBA00023163"/>
    </source>
</evidence>
<evidence type="ECO:0000313" key="5">
    <source>
        <dbReference type="EMBL" id="TPW29108.1"/>
    </source>
</evidence>
<reference evidence="5 6" key="1">
    <citation type="submission" date="2019-06" db="EMBL/GenBank/DDBJ databases">
        <authorList>
            <person name="Li M."/>
        </authorList>
    </citation>
    <scope>NUCLEOTIDE SEQUENCE [LARGE SCALE GENOMIC DNA]</scope>
    <source>
        <strain evidence="5 6">BGMRC2036</strain>
    </source>
</reference>
<accession>A0A506U6I3</accession>
<dbReference type="PROSITE" id="PS50949">
    <property type="entry name" value="HTH_GNTR"/>
    <property type="match status" value="1"/>
</dbReference>
<keyword evidence="1" id="KW-0805">Transcription regulation</keyword>
<dbReference type="InterPro" id="IPR036390">
    <property type="entry name" value="WH_DNA-bd_sf"/>
</dbReference>
<dbReference type="GO" id="GO:0003677">
    <property type="term" value="F:DNA binding"/>
    <property type="evidence" value="ECO:0007669"/>
    <property type="project" value="UniProtKB-KW"/>
</dbReference>
<protein>
    <submittedName>
        <fullName evidence="5">GntR family transcriptional regulator</fullName>
    </submittedName>
</protein>
<sequence length="247" mass="27588">MGADHKSVRDQQALNALLGLRNLVLGGGVAPGERLSEVALSIELGVSRTPLRAALFRLEEEGLLERLPAGGYAVRRFSLADVCDAIELRGVLEGTALRLAAERGVDPELLEQMRELVLAMDETFADHIEDLDYNRYVTLNAAFHSLLALLPGSQTMRRELERTRRMPFAAPSAFLEAQDDVMAFRRSLFVAQRQHHDMLEALERREGARAEALGREHAQIARRNLDFVMKQDRSLVPRVPGLRLVTS</sequence>
<dbReference type="InterPro" id="IPR011711">
    <property type="entry name" value="GntR_C"/>
</dbReference>
<dbReference type="GO" id="GO:0003700">
    <property type="term" value="F:DNA-binding transcription factor activity"/>
    <property type="evidence" value="ECO:0007669"/>
    <property type="project" value="InterPro"/>
</dbReference>
<dbReference type="Gene3D" id="1.10.10.10">
    <property type="entry name" value="Winged helix-like DNA-binding domain superfamily/Winged helix DNA-binding domain"/>
    <property type="match status" value="1"/>
</dbReference>
<organism evidence="5 6">
    <name type="scientific">Martelella alba</name>
    <dbReference type="NCBI Taxonomy" id="2590451"/>
    <lineage>
        <taxon>Bacteria</taxon>
        <taxon>Pseudomonadati</taxon>
        <taxon>Pseudomonadota</taxon>
        <taxon>Alphaproteobacteria</taxon>
        <taxon>Hyphomicrobiales</taxon>
        <taxon>Aurantimonadaceae</taxon>
        <taxon>Martelella</taxon>
    </lineage>
</organism>
<gene>
    <name evidence="5" type="ORF">FJU08_14750</name>
</gene>
<dbReference type="Pfam" id="PF07729">
    <property type="entry name" value="FCD"/>
    <property type="match status" value="1"/>
</dbReference>
<feature type="domain" description="HTH gntR-type" evidence="4">
    <location>
        <begin position="10"/>
        <end position="77"/>
    </location>
</feature>
<keyword evidence="6" id="KW-1185">Reference proteome</keyword>
<dbReference type="Proteomes" id="UP000318801">
    <property type="component" value="Unassembled WGS sequence"/>
</dbReference>
<keyword evidence="3" id="KW-0804">Transcription</keyword>
<name>A0A506U6I3_9HYPH</name>
<dbReference type="SUPFAM" id="SSF48008">
    <property type="entry name" value="GntR ligand-binding domain-like"/>
    <property type="match status" value="1"/>
</dbReference>
<dbReference type="SUPFAM" id="SSF46785">
    <property type="entry name" value="Winged helix' DNA-binding domain"/>
    <property type="match status" value="1"/>
</dbReference>
<evidence type="ECO:0000256" key="2">
    <source>
        <dbReference type="ARBA" id="ARBA00023125"/>
    </source>
</evidence>
<dbReference type="Pfam" id="PF00392">
    <property type="entry name" value="GntR"/>
    <property type="match status" value="1"/>
</dbReference>
<dbReference type="PANTHER" id="PTHR43537:SF49">
    <property type="entry name" value="TRANSCRIPTIONAL REGULATORY PROTEIN"/>
    <property type="match status" value="1"/>
</dbReference>
<dbReference type="SMART" id="SM00345">
    <property type="entry name" value="HTH_GNTR"/>
    <property type="match status" value="1"/>
</dbReference>
<dbReference type="EMBL" id="VHLG01000010">
    <property type="protein sequence ID" value="TPW29108.1"/>
    <property type="molecule type" value="Genomic_DNA"/>
</dbReference>
<dbReference type="SMART" id="SM00895">
    <property type="entry name" value="FCD"/>
    <property type="match status" value="1"/>
</dbReference>
<comment type="caution">
    <text evidence="5">The sequence shown here is derived from an EMBL/GenBank/DDBJ whole genome shotgun (WGS) entry which is preliminary data.</text>
</comment>
<dbReference type="AlphaFoldDB" id="A0A506U6I3"/>
<dbReference type="Gene3D" id="1.20.120.530">
    <property type="entry name" value="GntR ligand-binding domain-like"/>
    <property type="match status" value="1"/>
</dbReference>
<evidence type="ECO:0000259" key="4">
    <source>
        <dbReference type="PROSITE" id="PS50949"/>
    </source>
</evidence>
<proteinExistence type="predicted"/>